<dbReference type="CDD" id="cd07440">
    <property type="entry name" value="RGS"/>
    <property type="match status" value="1"/>
</dbReference>
<dbReference type="AlphaFoldDB" id="A0A0B7NFX3"/>
<keyword evidence="3" id="KW-1185">Reference proteome</keyword>
<dbReference type="Pfam" id="PF00615">
    <property type="entry name" value="RGS"/>
    <property type="match status" value="1"/>
</dbReference>
<proteinExistence type="predicted"/>
<dbReference type="InterPro" id="IPR036305">
    <property type="entry name" value="RGS_sf"/>
</dbReference>
<dbReference type="SUPFAM" id="SSF48097">
    <property type="entry name" value="Regulator of G-protein signaling, RGS"/>
    <property type="match status" value="1"/>
</dbReference>
<organism evidence="2 3">
    <name type="scientific">Parasitella parasitica</name>
    <dbReference type="NCBI Taxonomy" id="35722"/>
    <lineage>
        <taxon>Eukaryota</taxon>
        <taxon>Fungi</taxon>
        <taxon>Fungi incertae sedis</taxon>
        <taxon>Mucoromycota</taxon>
        <taxon>Mucoromycotina</taxon>
        <taxon>Mucoromycetes</taxon>
        <taxon>Mucorales</taxon>
        <taxon>Mucorineae</taxon>
        <taxon>Mucoraceae</taxon>
        <taxon>Parasitella</taxon>
    </lineage>
</organism>
<evidence type="ECO:0000259" key="1">
    <source>
        <dbReference type="PROSITE" id="PS50132"/>
    </source>
</evidence>
<dbReference type="Proteomes" id="UP000054107">
    <property type="component" value="Unassembled WGS sequence"/>
</dbReference>
<dbReference type="InterPro" id="IPR044926">
    <property type="entry name" value="RGS_subdomain_2"/>
</dbReference>
<name>A0A0B7NFX3_9FUNG</name>
<sequence length="271" mass="31015">MFGTDQIVPSLESILEDPTSESFKEFANYLHRSYCIENLSFWLATQEYHQECRKQNHYQLCEKMINVYIRPNSPEEINIPCDMRQKILDDYTQGNYHLHIFDDAAEAVLELMRVNSYLPWITPSSSPLTNDSMSCSYPSSYDTIEHSNYHNSWPAPKSPTLKKKFGVNASPSTNSLTALSTSFTDKWNLTKLKQMSRRSCSFLEYSSSMVDDDRSVSLFLNSKPISVPSAPQTTSPTSRYHYKSMLKKVKKSLLGSPDQDSILFDNGHALK</sequence>
<protein>
    <recommendedName>
        <fullName evidence="1">RGS domain-containing protein</fullName>
    </recommendedName>
</protein>
<dbReference type="OrthoDB" id="10266999at2759"/>
<dbReference type="PROSITE" id="PS50132">
    <property type="entry name" value="RGS"/>
    <property type="match status" value="1"/>
</dbReference>
<dbReference type="SMART" id="SM00315">
    <property type="entry name" value="RGS"/>
    <property type="match status" value="1"/>
</dbReference>
<gene>
    <name evidence="2" type="primary">PARPA_11707.1 scaffold 44482</name>
</gene>
<dbReference type="PANTHER" id="PTHR10845">
    <property type="entry name" value="REGULATOR OF G PROTEIN SIGNALING"/>
    <property type="match status" value="1"/>
</dbReference>
<dbReference type="Gene3D" id="1.10.167.10">
    <property type="entry name" value="Regulator of G-protein Signalling 4, domain 2"/>
    <property type="match status" value="1"/>
</dbReference>
<dbReference type="STRING" id="35722.A0A0B7NFX3"/>
<dbReference type="InterPro" id="IPR016137">
    <property type="entry name" value="RGS"/>
</dbReference>
<evidence type="ECO:0000313" key="3">
    <source>
        <dbReference type="Proteomes" id="UP000054107"/>
    </source>
</evidence>
<evidence type="ECO:0000313" key="2">
    <source>
        <dbReference type="EMBL" id="CEP17411.1"/>
    </source>
</evidence>
<reference evidence="2 3" key="1">
    <citation type="submission" date="2014-09" db="EMBL/GenBank/DDBJ databases">
        <authorList>
            <person name="Ellenberger Sabrina"/>
        </authorList>
    </citation>
    <scope>NUCLEOTIDE SEQUENCE [LARGE SCALE GENOMIC DNA]</scope>
    <source>
        <strain evidence="2 3">CBS 412.66</strain>
    </source>
</reference>
<dbReference type="PANTHER" id="PTHR10845:SF267">
    <property type="entry name" value="REGULATOR OF G PROTEIN SIGNALING DOMAIN PROTEIN (AFU_ORTHOLOGUE AFUA_6G06860)"/>
    <property type="match status" value="1"/>
</dbReference>
<accession>A0A0B7NFX3</accession>
<dbReference type="EMBL" id="LN733663">
    <property type="protein sequence ID" value="CEP17411.1"/>
    <property type="molecule type" value="Genomic_DNA"/>
</dbReference>
<feature type="domain" description="RGS" evidence="1">
    <location>
        <begin position="26"/>
        <end position="117"/>
    </location>
</feature>